<organism evidence="3 6">
    <name type="scientific">Pseudidiomarina terrestris</name>
    <dbReference type="NCBI Taxonomy" id="2820060"/>
    <lineage>
        <taxon>Bacteria</taxon>
        <taxon>Pseudomonadati</taxon>
        <taxon>Pseudomonadota</taxon>
        <taxon>Gammaproteobacteria</taxon>
        <taxon>Alteromonadales</taxon>
        <taxon>Idiomarinaceae</taxon>
        <taxon>Pseudidiomarina</taxon>
    </lineage>
</organism>
<dbReference type="CDD" id="cd01836">
    <property type="entry name" value="FeeA_FeeB_like"/>
    <property type="match status" value="1"/>
</dbReference>
<dbReference type="AlphaFoldDB" id="A0AAW7R2B2"/>
<proteinExistence type="predicted"/>
<keyword evidence="3" id="KW-0378">Hydrolase</keyword>
<evidence type="ECO:0000313" key="5">
    <source>
        <dbReference type="Proteomes" id="UP001169491"/>
    </source>
</evidence>
<comment type="caution">
    <text evidence="3">The sequence shown here is derived from an EMBL/GenBank/DDBJ whole genome shotgun (WGS) entry which is preliminary data.</text>
</comment>
<evidence type="ECO:0000313" key="6">
    <source>
        <dbReference type="Proteomes" id="UP001169492"/>
    </source>
</evidence>
<dbReference type="SUPFAM" id="SSF52266">
    <property type="entry name" value="SGNH hydrolase"/>
    <property type="match status" value="1"/>
</dbReference>
<dbReference type="InterPro" id="IPR051532">
    <property type="entry name" value="Ester_Hydrolysis_Enzymes"/>
</dbReference>
<evidence type="ECO:0000256" key="1">
    <source>
        <dbReference type="SAM" id="MobiDB-lite"/>
    </source>
</evidence>
<evidence type="ECO:0000313" key="4">
    <source>
        <dbReference type="EMBL" id="MDN7130211.1"/>
    </source>
</evidence>
<evidence type="ECO:0000259" key="2">
    <source>
        <dbReference type="Pfam" id="PF13472"/>
    </source>
</evidence>
<dbReference type="Gene3D" id="3.40.50.1110">
    <property type="entry name" value="SGNH hydrolase"/>
    <property type="match status" value="1"/>
</dbReference>
<reference evidence="5 6" key="1">
    <citation type="submission" date="2021-03" db="EMBL/GenBank/DDBJ databases">
        <title>Pseudidiomarina terrestris, a new bacterium isolated from saline soil.</title>
        <authorList>
            <person name="Galisteo C."/>
            <person name="De La Haba R."/>
            <person name="Sanchez-Porro C."/>
            <person name="Ventosa A."/>
        </authorList>
    </citation>
    <scope>NUCLEOTIDE SEQUENCE [LARGE SCALE GENOMIC DNA]</scope>
    <source>
        <strain evidence="3 6">1APP75-32.1</strain>
        <strain evidence="5">1APR75-15</strain>
        <strain evidence="4">1ASR75-15</strain>
    </source>
</reference>
<dbReference type="Proteomes" id="UP001169491">
    <property type="component" value="Unassembled WGS sequence"/>
</dbReference>
<evidence type="ECO:0000313" key="3">
    <source>
        <dbReference type="EMBL" id="MDN7125453.1"/>
    </source>
</evidence>
<feature type="domain" description="SGNH hydrolase-type esterase" evidence="2">
    <location>
        <begin position="57"/>
        <end position="228"/>
    </location>
</feature>
<keyword evidence="5" id="KW-1185">Reference proteome</keyword>
<protein>
    <submittedName>
        <fullName evidence="3">SGNH/GDSL hydrolase family protein</fullName>
    </submittedName>
</protein>
<dbReference type="InterPro" id="IPR036514">
    <property type="entry name" value="SGNH_hydro_sf"/>
</dbReference>
<name>A0AAW7R2B2_9GAMM</name>
<dbReference type="EMBL" id="JAGGJC010000004">
    <property type="protein sequence ID" value="MDN7130211.1"/>
    <property type="molecule type" value="Genomic_DNA"/>
</dbReference>
<dbReference type="PANTHER" id="PTHR30383">
    <property type="entry name" value="THIOESTERASE 1/PROTEASE 1/LYSOPHOSPHOLIPASE L1"/>
    <property type="match status" value="1"/>
</dbReference>
<accession>A0AAW7R2B2</accession>
<dbReference type="Proteomes" id="UP001169492">
    <property type="component" value="Unassembled WGS sequence"/>
</dbReference>
<dbReference type="Pfam" id="PF13472">
    <property type="entry name" value="Lipase_GDSL_2"/>
    <property type="match status" value="1"/>
</dbReference>
<feature type="region of interest" description="Disordered" evidence="1">
    <location>
        <begin position="29"/>
        <end position="48"/>
    </location>
</feature>
<sequence>MLLHKILLPVLAPLLLLQGKLVRARTPHLPEAEGARQGQAGSERTRPASGKELRVLILGDSAAAGVGCDTQQQAVTGQWVAQLSQTTPVSWQLVAKSSLTCAQVLTLLKETQLTESRFDVVLVSVGVNDVTRRTSTSQWQADLEAMSRYLNEHLGVSRILYTALPPMHKFPALPQPLRWILGQRAKLLNQYLAQHCQRHNYTHYLNFEVPYEAQFIAADGYHPSTAAAELWARTAAEAYSEENK</sequence>
<dbReference type="RefSeq" id="WP_301721018.1">
    <property type="nucleotide sequence ID" value="NZ_JAGGJB010000006.1"/>
</dbReference>
<dbReference type="GO" id="GO:0004622">
    <property type="term" value="F:phosphatidylcholine lysophospholipase activity"/>
    <property type="evidence" value="ECO:0007669"/>
    <property type="project" value="TreeGrafter"/>
</dbReference>
<dbReference type="EMBL" id="JAGGJB010000006">
    <property type="protein sequence ID" value="MDN7125453.1"/>
    <property type="molecule type" value="Genomic_DNA"/>
</dbReference>
<gene>
    <name evidence="3" type="ORF">J6I90_11215</name>
    <name evidence="4" type="ORF">J6I92_10030</name>
</gene>
<dbReference type="InterPro" id="IPR013830">
    <property type="entry name" value="SGNH_hydro"/>
</dbReference>
<dbReference type="PANTHER" id="PTHR30383:SF24">
    <property type="entry name" value="THIOESTERASE 1_PROTEASE 1_LYSOPHOSPHOLIPASE L1"/>
    <property type="match status" value="1"/>
</dbReference>